<dbReference type="PROSITE" id="PS00674">
    <property type="entry name" value="AAA"/>
    <property type="match status" value="1"/>
</dbReference>
<dbReference type="GO" id="GO:0032979">
    <property type="term" value="P:protein insertion into mitochondrial inner membrane from matrix"/>
    <property type="evidence" value="ECO:0007669"/>
    <property type="project" value="EnsemblFungi"/>
</dbReference>
<keyword evidence="5" id="KW-0999">Mitochondrion inner membrane</keyword>
<dbReference type="InterPro" id="IPR014851">
    <property type="entry name" value="BCS1_N"/>
</dbReference>
<evidence type="ECO:0000256" key="9">
    <source>
        <dbReference type="ARBA" id="ARBA00023128"/>
    </source>
</evidence>
<keyword evidence="8 13" id="KW-1133">Transmembrane helix</keyword>
<keyword evidence="10 13" id="KW-0472">Membrane</keyword>
<dbReference type="FunFam" id="3.40.50.300:FF:000768">
    <property type="entry name" value="Probable mitochondrial chaperone bcs1"/>
    <property type="match status" value="1"/>
</dbReference>
<dbReference type="Pfam" id="PF00004">
    <property type="entry name" value="AAA"/>
    <property type="match status" value="1"/>
</dbReference>
<evidence type="ECO:0000256" key="10">
    <source>
        <dbReference type="ARBA" id="ARBA00023136"/>
    </source>
</evidence>
<evidence type="ECO:0000256" key="6">
    <source>
        <dbReference type="ARBA" id="ARBA00022801"/>
    </source>
</evidence>
<gene>
    <name evidence="16" type="ORF">M427DRAFT_115431</name>
</gene>
<evidence type="ECO:0000256" key="1">
    <source>
        <dbReference type="ARBA" id="ARBA00004434"/>
    </source>
</evidence>
<keyword evidence="6" id="KW-0378">Hydrolase</keyword>
<dbReference type="InterPro" id="IPR003959">
    <property type="entry name" value="ATPase_AAA_core"/>
</dbReference>
<evidence type="ECO:0000259" key="14">
    <source>
        <dbReference type="SMART" id="SM00382"/>
    </source>
</evidence>
<keyword evidence="9" id="KW-0496">Mitochondrion</keyword>
<feature type="domain" description="AAA+ ATPase" evidence="14">
    <location>
        <begin position="224"/>
        <end position="355"/>
    </location>
</feature>
<evidence type="ECO:0000313" key="17">
    <source>
        <dbReference type="Proteomes" id="UP000070544"/>
    </source>
</evidence>
<dbReference type="GO" id="GO:0016887">
    <property type="term" value="F:ATP hydrolysis activity"/>
    <property type="evidence" value="ECO:0007669"/>
    <property type="project" value="EnsemblFungi"/>
</dbReference>
<dbReference type="SMART" id="SM01024">
    <property type="entry name" value="BCS1_N"/>
    <property type="match status" value="1"/>
</dbReference>
<reference evidence="16 17" key="1">
    <citation type="journal article" date="2015" name="Genome Biol. Evol.">
        <title>Phylogenomic analyses indicate that early fungi evolved digesting cell walls of algal ancestors of land plants.</title>
        <authorList>
            <person name="Chang Y."/>
            <person name="Wang S."/>
            <person name="Sekimoto S."/>
            <person name="Aerts A.L."/>
            <person name="Choi C."/>
            <person name="Clum A."/>
            <person name="LaButti K.M."/>
            <person name="Lindquist E.A."/>
            <person name="Yee Ngan C."/>
            <person name="Ohm R.A."/>
            <person name="Salamov A.A."/>
            <person name="Grigoriev I.V."/>
            <person name="Spatafora J.W."/>
            <person name="Berbee M.L."/>
        </authorList>
    </citation>
    <scope>NUCLEOTIDE SEQUENCE [LARGE SCALE GENOMIC DNA]</scope>
    <source>
        <strain evidence="16 17">JEL478</strain>
    </source>
</reference>
<evidence type="ECO:0000256" key="12">
    <source>
        <dbReference type="RuleBase" id="RU003651"/>
    </source>
</evidence>
<evidence type="ECO:0000256" key="3">
    <source>
        <dbReference type="ARBA" id="ARBA00022692"/>
    </source>
</evidence>
<evidence type="ECO:0000256" key="11">
    <source>
        <dbReference type="ARBA" id="ARBA00048778"/>
    </source>
</evidence>
<comment type="subcellular location">
    <subcellularLocation>
        <location evidence="1">Mitochondrion inner membrane</location>
        <topology evidence="1">Single-pass membrane protein</topology>
    </subcellularLocation>
</comment>
<feature type="domain" description="BCS1 N-terminal" evidence="15">
    <location>
        <begin position="22"/>
        <end position="193"/>
    </location>
</feature>
<evidence type="ECO:0000256" key="13">
    <source>
        <dbReference type="SAM" id="Phobius"/>
    </source>
</evidence>
<dbReference type="GO" id="GO:0034551">
    <property type="term" value="P:mitochondrial respiratory chain complex III assembly"/>
    <property type="evidence" value="ECO:0007669"/>
    <property type="project" value="EnsemblFungi"/>
</dbReference>
<dbReference type="STRING" id="1344416.A0A139A256"/>
<dbReference type="Pfam" id="PF25426">
    <property type="entry name" value="AAA_lid_BCS1"/>
    <property type="match status" value="1"/>
</dbReference>
<keyword evidence="4 12" id="KW-0547">Nucleotide-binding</keyword>
<dbReference type="InterPro" id="IPR050747">
    <property type="entry name" value="Mitochondrial_chaperone_BCS1"/>
</dbReference>
<dbReference type="SMART" id="SM00382">
    <property type="entry name" value="AAA"/>
    <property type="match status" value="1"/>
</dbReference>
<dbReference type="InterPro" id="IPR057495">
    <property type="entry name" value="AAA_lid_BCS1"/>
</dbReference>
<name>A0A139A256_GONPJ</name>
<keyword evidence="17" id="KW-1185">Reference proteome</keyword>
<dbReference type="Pfam" id="PF08740">
    <property type="entry name" value="BCS1_N"/>
    <property type="match status" value="1"/>
</dbReference>
<comment type="catalytic activity">
    <reaction evidence="11">
        <text>ATP + H2O = ADP + phosphate + H(+)</text>
        <dbReference type="Rhea" id="RHEA:13065"/>
        <dbReference type="ChEBI" id="CHEBI:15377"/>
        <dbReference type="ChEBI" id="CHEBI:15378"/>
        <dbReference type="ChEBI" id="CHEBI:30616"/>
        <dbReference type="ChEBI" id="CHEBI:43474"/>
        <dbReference type="ChEBI" id="CHEBI:456216"/>
    </reaction>
    <physiologicalReaction direction="left-to-right" evidence="11">
        <dbReference type="Rhea" id="RHEA:13066"/>
    </physiologicalReaction>
</comment>
<proteinExistence type="inferred from homology"/>
<dbReference type="GO" id="GO:0008320">
    <property type="term" value="F:protein transmembrane transporter activity"/>
    <property type="evidence" value="ECO:0007669"/>
    <property type="project" value="EnsemblFungi"/>
</dbReference>
<dbReference type="OMA" id="WMTLYQR"/>
<keyword evidence="3 13" id="KW-0812">Transmembrane</keyword>
<dbReference type="PANTHER" id="PTHR23070">
    <property type="entry name" value="BCS1 AAA-TYPE ATPASE"/>
    <property type="match status" value="1"/>
</dbReference>
<dbReference type="CDD" id="cd19510">
    <property type="entry name" value="RecA-like_BCS1"/>
    <property type="match status" value="1"/>
</dbReference>
<accession>A0A139A256</accession>
<dbReference type="SUPFAM" id="SSF52540">
    <property type="entry name" value="P-loop containing nucleoside triphosphate hydrolases"/>
    <property type="match status" value="1"/>
</dbReference>
<evidence type="ECO:0000256" key="4">
    <source>
        <dbReference type="ARBA" id="ARBA00022741"/>
    </source>
</evidence>
<organism evidence="16 17">
    <name type="scientific">Gonapodya prolifera (strain JEL478)</name>
    <name type="common">Monoblepharis prolifera</name>
    <dbReference type="NCBI Taxonomy" id="1344416"/>
    <lineage>
        <taxon>Eukaryota</taxon>
        <taxon>Fungi</taxon>
        <taxon>Fungi incertae sedis</taxon>
        <taxon>Chytridiomycota</taxon>
        <taxon>Chytridiomycota incertae sedis</taxon>
        <taxon>Monoblepharidomycetes</taxon>
        <taxon>Monoblepharidales</taxon>
        <taxon>Gonapodyaceae</taxon>
        <taxon>Gonapodya</taxon>
    </lineage>
</organism>
<dbReference type="GO" id="GO:0042626">
    <property type="term" value="F:ATPase-coupled transmembrane transporter activity"/>
    <property type="evidence" value="ECO:0007669"/>
    <property type="project" value="EnsemblFungi"/>
</dbReference>
<dbReference type="InterPro" id="IPR027417">
    <property type="entry name" value="P-loop_NTPase"/>
</dbReference>
<dbReference type="GO" id="GO:0005743">
    <property type="term" value="C:mitochondrial inner membrane"/>
    <property type="evidence" value="ECO:0007669"/>
    <property type="project" value="UniProtKB-SubCell"/>
</dbReference>
<dbReference type="InterPro" id="IPR003593">
    <property type="entry name" value="AAA+_ATPase"/>
</dbReference>
<evidence type="ECO:0000259" key="15">
    <source>
        <dbReference type="SMART" id="SM01024"/>
    </source>
</evidence>
<dbReference type="Proteomes" id="UP000070544">
    <property type="component" value="Unassembled WGS sequence"/>
</dbReference>
<sequence length="419" mass="47057">MTETILAAFEGNPYFTAGFGLFGVGTALALFRSSFVHGARLARSRLLVSLEIPSKDKAYPWVLHWMSTSPTTKAWSPTLSVQTQHTRHDNGSTKTEFGLVAGPGTHVFRFRGAWFMVERTRERQMLDLSNAAPWETVTLTTLSRDRKLFPQLLEEARVLALEKEEGKTVIYSSYGPDWRPFGQPRRRRPLDSVLLAEGVSERILKDVRGFIDNGSWYYDRGIPYRRGYLLYGVPGSGKTSFILALAGHLEYNICVLNLAERGLTDDRLNHLLSHAPHRSLILLEDIDAAFSKRAQSDKQGFASMVTFSGLLNALDGVASSEERIIFMTTNHVSQLDPALIRPGRVDLREEFGWATPHQIRGMFRRFFGDSDVELCEKFVKALQGRHVSTAVLQGHFVEYRDSPKLAVERAIQIGSPASP</sequence>
<dbReference type="InterPro" id="IPR003960">
    <property type="entry name" value="ATPase_AAA_CS"/>
</dbReference>
<comment type="similarity">
    <text evidence="2">Belongs to the AAA ATPase family. BCS1 subfamily.</text>
</comment>
<evidence type="ECO:0000256" key="8">
    <source>
        <dbReference type="ARBA" id="ARBA00022989"/>
    </source>
</evidence>
<keyword evidence="7 12" id="KW-0067">ATP-binding</keyword>
<dbReference type="EMBL" id="KQ965812">
    <property type="protein sequence ID" value="KXS10852.1"/>
    <property type="molecule type" value="Genomic_DNA"/>
</dbReference>
<evidence type="ECO:0000313" key="16">
    <source>
        <dbReference type="EMBL" id="KXS10852.1"/>
    </source>
</evidence>
<dbReference type="GO" id="GO:0005524">
    <property type="term" value="F:ATP binding"/>
    <property type="evidence" value="ECO:0007669"/>
    <property type="project" value="UniProtKB-KW"/>
</dbReference>
<protein>
    <recommendedName>
        <fullName evidence="18">Mitochondrial chaperone BCS1</fullName>
    </recommendedName>
</protein>
<dbReference type="Gene3D" id="3.40.50.300">
    <property type="entry name" value="P-loop containing nucleotide triphosphate hydrolases"/>
    <property type="match status" value="1"/>
</dbReference>
<evidence type="ECO:0008006" key="18">
    <source>
        <dbReference type="Google" id="ProtNLM"/>
    </source>
</evidence>
<dbReference type="OrthoDB" id="10251412at2759"/>
<evidence type="ECO:0000256" key="7">
    <source>
        <dbReference type="ARBA" id="ARBA00022840"/>
    </source>
</evidence>
<dbReference type="GO" id="GO:0051131">
    <property type="term" value="P:chaperone-mediated protein complex assembly"/>
    <property type="evidence" value="ECO:0007669"/>
    <property type="project" value="EnsemblFungi"/>
</dbReference>
<evidence type="ECO:0000256" key="2">
    <source>
        <dbReference type="ARBA" id="ARBA00007448"/>
    </source>
</evidence>
<feature type="transmembrane region" description="Helical" evidence="13">
    <location>
        <begin position="14"/>
        <end position="35"/>
    </location>
</feature>
<dbReference type="AlphaFoldDB" id="A0A139A256"/>
<evidence type="ECO:0000256" key="5">
    <source>
        <dbReference type="ARBA" id="ARBA00022792"/>
    </source>
</evidence>